<feature type="transmembrane region" description="Helical" evidence="1">
    <location>
        <begin position="12"/>
        <end position="31"/>
    </location>
</feature>
<dbReference type="OrthoDB" id="2744793at2759"/>
<evidence type="ECO:0000313" key="2">
    <source>
        <dbReference type="EMBL" id="KAF5374330.1"/>
    </source>
</evidence>
<sequence length="152" mass="17133">MGSRGIRSRPKKIMLTFTLAMYALSTLDWAIDVRHVWTDLEVFIPGQLVDPTNMEMQASVNRVLLGDIVVCWRVSVVYKNDKWVFWTAVAWLVILVPLLLACNLTQIGVGFPNITHLHVLAGSQLYIDIFALSEKPIQSATIPHEIQSKDVC</sequence>
<organism evidence="2 3">
    <name type="scientific">Tetrapyrgos nigripes</name>
    <dbReference type="NCBI Taxonomy" id="182062"/>
    <lineage>
        <taxon>Eukaryota</taxon>
        <taxon>Fungi</taxon>
        <taxon>Dikarya</taxon>
        <taxon>Basidiomycota</taxon>
        <taxon>Agaricomycotina</taxon>
        <taxon>Agaricomycetes</taxon>
        <taxon>Agaricomycetidae</taxon>
        <taxon>Agaricales</taxon>
        <taxon>Marasmiineae</taxon>
        <taxon>Marasmiaceae</taxon>
        <taxon>Tetrapyrgos</taxon>
    </lineage>
</organism>
<comment type="caution">
    <text evidence="2">The sequence shown here is derived from an EMBL/GenBank/DDBJ whole genome shotgun (WGS) entry which is preliminary data.</text>
</comment>
<keyword evidence="1" id="KW-0812">Transmembrane</keyword>
<keyword evidence="1" id="KW-1133">Transmembrane helix</keyword>
<evidence type="ECO:0000256" key="1">
    <source>
        <dbReference type="SAM" id="Phobius"/>
    </source>
</evidence>
<gene>
    <name evidence="2" type="ORF">D9758_004603</name>
</gene>
<name>A0A8H5LY49_9AGAR</name>
<reference evidence="2 3" key="1">
    <citation type="journal article" date="2020" name="ISME J.">
        <title>Uncovering the hidden diversity of litter-decomposition mechanisms in mushroom-forming fungi.</title>
        <authorList>
            <person name="Floudas D."/>
            <person name="Bentzer J."/>
            <person name="Ahren D."/>
            <person name="Johansson T."/>
            <person name="Persson P."/>
            <person name="Tunlid A."/>
        </authorList>
    </citation>
    <scope>NUCLEOTIDE SEQUENCE [LARGE SCALE GENOMIC DNA]</scope>
    <source>
        <strain evidence="2 3">CBS 291.85</strain>
    </source>
</reference>
<feature type="transmembrane region" description="Helical" evidence="1">
    <location>
        <begin position="83"/>
        <end position="102"/>
    </location>
</feature>
<dbReference type="AlphaFoldDB" id="A0A8H5LY49"/>
<dbReference type="EMBL" id="JAACJM010000002">
    <property type="protein sequence ID" value="KAF5374330.1"/>
    <property type="molecule type" value="Genomic_DNA"/>
</dbReference>
<dbReference type="Proteomes" id="UP000559256">
    <property type="component" value="Unassembled WGS sequence"/>
</dbReference>
<keyword evidence="1" id="KW-0472">Membrane</keyword>
<accession>A0A8H5LY49</accession>
<protein>
    <submittedName>
        <fullName evidence="2">Uncharacterized protein</fullName>
    </submittedName>
</protein>
<evidence type="ECO:0000313" key="3">
    <source>
        <dbReference type="Proteomes" id="UP000559256"/>
    </source>
</evidence>
<keyword evidence="3" id="KW-1185">Reference proteome</keyword>
<proteinExistence type="predicted"/>